<dbReference type="PIRSF" id="PIRSF000806">
    <property type="entry name" value="UDPGP"/>
    <property type="match status" value="1"/>
</dbReference>
<name>A0A935CDX1_9MICO</name>
<dbReference type="SUPFAM" id="SSF53448">
    <property type="entry name" value="Nucleotide-diphospho-sugar transferases"/>
    <property type="match status" value="1"/>
</dbReference>
<dbReference type="InterPro" id="IPR029044">
    <property type="entry name" value="Nucleotide-diphossugar_trans"/>
</dbReference>
<dbReference type="Proteomes" id="UP000726105">
    <property type="component" value="Unassembled WGS sequence"/>
</dbReference>
<evidence type="ECO:0000256" key="2">
    <source>
        <dbReference type="ARBA" id="ARBA00022679"/>
    </source>
</evidence>
<dbReference type="AlphaFoldDB" id="A0A935CDX1"/>
<evidence type="ECO:0000256" key="5">
    <source>
        <dbReference type="PIRSR" id="PIRSR000806-2"/>
    </source>
</evidence>
<comment type="caution">
    <text evidence="6">The sequence shown here is derived from an EMBL/GenBank/DDBJ whole genome shotgun (WGS) entry which is preliminary data.</text>
</comment>
<dbReference type="Proteomes" id="UP000718281">
    <property type="component" value="Unassembled WGS sequence"/>
</dbReference>
<dbReference type="Pfam" id="PF01704">
    <property type="entry name" value="UDPGP"/>
    <property type="match status" value="1"/>
</dbReference>
<dbReference type="EMBL" id="JADJIB010000001">
    <property type="protein sequence ID" value="MBK7271910.1"/>
    <property type="molecule type" value="Genomic_DNA"/>
</dbReference>
<reference evidence="9 10" key="1">
    <citation type="submission" date="2020-10" db="EMBL/GenBank/DDBJ databases">
        <title>Connecting structure to function with the recovery of over 1000 high-quality activated sludge metagenome-assembled genomes encoding full-length rRNA genes using long-read sequencing.</title>
        <authorList>
            <person name="Singleton C.M."/>
            <person name="Petriglieri F."/>
            <person name="Kristensen J.M."/>
            <person name="Kirkegaard R.H."/>
            <person name="Michaelsen T.Y."/>
            <person name="Andersen M.H."/>
            <person name="Karst S.M."/>
            <person name="Dueholm M.S."/>
            <person name="Nielsen P.H."/>
            <person name="Albertsen M."/>
        </authorList>
    </citation>
    <scope>NUCLEOTIDE SEQUENCE [LARGE SCALE GENOMIC DNA]</scope>
    <source>
        <strain evidence="6">AalE_18-Q3-R2-46_BAT3C.188</strain>
        <strain evidence="7">Ega_18-Q3-R5-49_MAXAC.001</strain>
        <strain evidence="8">Ribe_18-Q3-R11-54_MAXAC.001</strain>
    </source>
</reference>
<feature type="binding site" evidence="4">
    <location>
        <position position="185"/>
    </location>
    <ligand>
        <name>substrate</name>
    </ligand>
</feature>
<evidence type="ECO:0000313" key="7">
    <source>
        <dbReference type="EMBL" id="MBK7271910.1"/>
    </source>
</evidence>
<proteinExistence type="inferred from homology"/>
<evidence type="ECO:0000313" key="10">
    <source>
        <dbReference type="Proteomes" id="UP000726105"/>
    </source>
</evidence>
<dbReference type="EMBL" id="JADIXZ010000004">
    <property type="protein sequence ID" value="MBK6301187.1"/>
    <property type="molecule type" value="Genomic_DNA"/>
</dbReference>
<dbReference type="PANTHER" id="PTHR43511">
    <property type="match status" value="1"/>
</dbReference>
<dbReference type="InterPro" id="IPR016267">
    <property type="entry name" value="UDPGP_trans"/>
</dbReference>
<keyword evidence="2" id="KW-0808">Transferase</keyword>
<dbReference type="Gene3D" id="3.90.550.10">
    <property type="entry name" value="Spore Coat Polysaccharide Biosynthesis Protein SpsA, Chain A"/>
    <property type="match status" value="1"/>
</dbReference>
<feature type="binding site" evidence="5">
    <location>
        <position position="91"/>
    </location>
    <ligand>
        <name>UTP</name>
        <dbReference type="ChEBI" id="CHEBI:46398"/>
    </ligand>
</feature>
<dbReference type="EMBL" id="JADKGK010000024">
    <property type="protein sequence ID" value="MBL0005004.1"/>
    <property type="molecule type" value="Genomic_DNA"/>
</dbReference>
<feature type="binding site" evidence="5">
    <location>
        <position position="156"/>
    </location>
    <ligand>
        <name>UTP</name>
        <dbReference type="ChEBI" id="CHEBI:46398"/>
    </ligand>
</feature>
<evidence type="ECO:0000256" key="3">
    <source>
        <dbReference type="ARBA" id="ARBA00022695"/>
    </source>
</evidence>
<feature type="binding site" evidence="5">
    <location>
        <position position="362"/>
    </location>
    <ligand>
        <name>UTP</name>
        <dbReference type="ChEBI" id="CHEBI:46398"/>
    </ligand>
</feature>
<evidence type="ECO:0000313" key="6">
    <source>
        <dbReference type="EMBL" id="MBK6301187.1"/>
    </source>
</evidence>
<dbReference type="Proteomes" id="UP000886632">
    <property type="component" value="Unassembled WGS sequence"/>
</dbReference>
<evidence type="ECO:0000313" key="9">
    <source>
        <dbReference type="Proteomes" id="UP000718281"/>
    </source>
</evidence>
<sequence length="467" mass="50510">MSAAGLAEAARRMHERGLDERAIAVFSDYYHQLELGAQGTIPEDSIEPLVDLTRLDGVGATEAERAQALGQVVVIKLNGGLGTSMGLAGAKSALSVRDGLTFLDVIARQVLALRAQYAAPLPVIFMNSFRTHEETEAILAAYPDLPVRGLPLGFLQSAEPKLRVDDLSPVDWPANPELEWCPPGHGDVYLSLARTGLLDALRGMGIRYAFLSNADNLGATCDPDIAAWLLREQVPYLAEVCTRTVNDRKGGHLARRRSDGRIVLRDNAMVVPGEEPFFADETRHSTFHANNLWVDLDVVARMLDERAGVLGLPIIVNRKTVDPTDKSSTKVIQIECAMGTAIEAIDGSRAMHVPRSRFRPVKTTNELTLVRSDLFRFEPDWRVAATTERPDPLIDLSSEFAFVDDLERLFPAGVPSLRECDSLRVRGDVTFGAGVVCRGDVLVQGPVAVPDAAVLTAESAGASGSGG</sequence>
<dbReference type="Gene3D" id="2.160.10.10">
    <property type="entry name" value="Hexapeptide repeat proteins"/>
    <property type="match status" value="1"/>
</dbReference>
<dbReference type="InterPro" id="IPR002618">
    <property type="entry name" value="UDPGP_fam"/>
</dbReference>
<feature type="binding site" evidence="5">
    <location>
        <position position="184"/>
    </location>
    <ligand>
        <name>UTP</name>
        <dbReference type="ChEBI" id="CHEBI:46398"/>
    </ligand>
</feature>
<feature type="binding site" evidence="5">
    <location>
        <position position="215"/>
    </location>
    <ligand>
        <name>UTP</name>
        <dbReference type="ChEBI" id="CHEBI:46398"/>
    </ligand>
</feature>
<dbReference type="GO" id="GO:0003983">
    <property type="term" value="F:UTP:glucose-1-phosphate uridylyltransferase activity"/>
    <property type="evidence" value="ECO:0007669"/>
    <property type="project" value="InterPro"/>
</dbReference>
<evidence type="ECO:0000256" key="4">
    <source>
        <dbReference type="PIRSR" id="PIRSR000806-1"/>
    </source>
</evidence>
<protein>
    <submittedName>
        <fullName evidence="6">UTP--glucose-1-phosphate uridylyltransferase</fullName>
    </submittedName>
</protein>
<gene>
    <name evidence="6" type="ORF">IPF40_09095</name>
    <name evidence="7" type="ORF">IPI13_01660</name>
    <name evidence="8" type="ORF">IPP00_13840</name>
</gene>
<keyword evidence="3 6" id="KW-0548">Nucleotidyltransferase</keyword>
<accession>A0A935CDX1</accession>
<evidence type="ECO:0000256" key="1">
    <source>
        <dbReference type="ARBA" id="ARBA00010401"/>
    </source>
</evidence>
<dbReference type="GO" id="GO:0006011">
    <property type="term" value="P:UDP-alpha-D-glucose metabolic process"/>
    <property type="evidence" value="ECO:0007669"/>
    <property type="project" value="InterPro"/>
</dbReference>
<evidence type="ECO:0000313" key="8">
    <source>
        <dbReference type="EMBL" id="MBL0005004.1"/>
    </source>
</evidence>
<organism evidence="6 9">
    <name type="scientific">Candidatus Phosphoribacter hodrii</name>
    <dbReference type="NCBI Taxonomy" id="2953743"/>
    <lineage>
        <taxon>Bacteria</taxon>
        <taxon>Bacillati</taxon>
        <taxon>Actinomycetota</taxon>
        <taxon>Actinomycetes</taxon>
        <taxon>Micrococcales</taxon>
        <taxon>Dermatophilaceae</taxon>
        <taxon>Candidatus Phosphoribacter</taxon>
    </lineage>
</organism>
<comment type="similarity">
    <text evidence="1">Belongs to the UDPGP type 1 family.</text>
</comment>